<dbReference type="AlphaFoldDB" id="A0A420XXQ4"/>
<evidence type="ECO:0000313" key="2">
    <source>
        <dbReference type="EMBL" id="RKU40443.1"/>
    </source>
</evidence>
<keyword evidence="3" id="KW-1185">Reference proteome</keyword>
<evidence type="ECO:0000313" key="3">
    <source>
        <dbReference type="Proteomes" id="UP000275385"/>
    </source>
</evidence>
<feature type="signal peptide" evidence="1">
    <location>
        <begin position="1"/>
        <end position="22"/>
    </location>
</feature>
<name>A0A420XXQ4_9PEZI</name>
<sequence>MFSMRSAAVLSILSILVDSALAGVIQRQDDPHVLEFKTWDAADCTEGLQGIWTYTKSQLNIGCQAFASYNMSVGSLQVTSMVGGLGPDCTRNL</sequence>
<accession>A0A420XXQ4</accession>
<evidence type="ECO:0008006" key="4">
    <source>
        <dbReference type="Google" id="ProtNLM"/>
    </source>
</evidence>
<evidence type="ECO:0000256" key="1">
    <source>
        <dbReference type="SAM" id="SignalP"/>
    </source>
</evidence>
<protein>
    <recommendedName>
        <fullName evidence="4">Ecp2 effector protein domain-containing protein</fullName>
    </recommendedName>
</protein>
<reference evidence="2 3" key="1">
    <citation type="submission" date="2018-08" db="EMBL/GenBank/DDBJ databases">
        <title>Draft genome of the lignicolous fungus Coniochaeta pulveracea.</title>
        <authorList>
            <person name="Borstlap C.J."/>
            <person name="De Witt R.N."/>
            <person name="Botha A."/>
            <person name="Volschenk H."/>
        </authorList>
    </citation>
    <scope>NUCLEOTIDE SEQUENCE [LARGE SCALE GENOMIC DNA]</scope>
    <source>
        <strain evidence="2 3">CAB683</strain>
    </source>
</reference>
<dbReference type="EMBL" id="QVQW01000104">
    <property type="protein sequence ID" value="RKU40443.1"/>
    <property type="molecule type" value="Genomic_DNA"/>
</dbReference>
<proteinExistence type="predicted"/>
<dbReference type="Proteomes" id="UP000275385">
    <property type="component" value="Unassembled WGS sequence"/>
</dbReference>
<comment type="caution">
    <text evidence="2">The sequence shown here is derived from an EMBL/GenBank/DDBJ whole genome shotgun (WGS) entry which is preliminary data.</text>
</comment>
<feature type="chain" id="PRO_5019314360" description="Ecp2 effector protein domain-containing protein" evidence="1">
    <location>
        <begin position="23"/>
        <end position="93"/>
    </location>
</feature>
<keyword evidence="1" id="KW-0732">Signal</keyword>
<gene>
    <name evidence="2" type="ORF">DL546_003200</name>
</gene>
<dbReference type="OrthoDB" id="4691160at2759"/>
<organism evidence="2 3">
    <name type="scientific">Coniochaeta pulveracea</name>
    <dbReference type="NCBI Taxonomy" id="177199"/>
    <lineage>
        <taxon>Eukaryota</taxon>
        <taxon>Fungi</taxon>
        <taxon>Dikarya</taxon>
        <taxon>Ascomycota</taxon>
        <taxon>Pezizomycotina</taxon>
        <taxon>Sordariomycetes</taxon>
        <taxon>Sordariomycetidae</taxon>
        <taxon>Coniochaetales</taxon>
        <taxon>Coniochaetaceae</taxon>
        <taxon>Coniochaeta</taxon>
    </lineage>
</organism>